<gene>
    <name evidence="1" type="ORF">XM38_042040</name>
</gene>
<reference evidence="1 2" key="1">
    <citation type="journal article" date="2016" name="Biochim. Biophys. Acta">
        <title>Characterization of red-shifted phycobilisomes isolated from the chlorophyll f-containing cyanobacterium Halomicronema hongdechloris.</title>
        <authorList>
            <person name="Li Y."/>
            <person name="Lin Y."/>
            <person name="Garvey C.J."/>
            <person name="Birch D."/>
            <person name="Corkery R.W."/>
            <person name="Loughlin P.C."/>
            <person name="Scheer H."/>
            <person name="Willows R.D."/>
            <person name="Chen M."/>
        </authorList>
    </citation>
    <scope>NUCLEOTIDE SEQUENCE [LARGE SCALE GENOMIC DNA]</scope>
    <source>
        <strain evidence="1 2">C2206</strain>
    </source>
</reference>
<proteinExistence type="predicted"/>
<accession>A0A1Z3HSL3</accession>
<dbReference type="KEGG" id="hhg:XM38_042040"/>
<sequence>MGQSHCCAYLDQKVSASSQSVEGQFLGRKAVLLGLKIHLARLGEAVARGFRLSKEPVISKQQDRQGDFYYRVYDPYHRSHHTFRAENEVRIWLEERHYR</sequence>
<dbReference type="OrthoDB" id="426136at2"/>
<evidence type="ECO:0000313" key="2">
    <source>
        <dbReference type="Proteomes" id="UP000191901"/>
    </source>
</evidence>
<dbReference type="AlphaFoldDB" id="A0A1Z3HSL3"/>
<dbReference type="RefSeq" id="WP_088430848.1">
    <property type="nucleotide sequence ID" value="NZ_CP021983.2"/>
</dbReference>
<name>A0A1Z3HSL3_9CYAN</name>
<protein>
    <submittedName>
        <fullName evidence="1">Uncharacterized protein</fullName>
    </submittedName>
</protein>
<dbReference type="EMBL" id="CP021983">
    <property type="protein sequence ID" value="ASC73242.1"/>
    <property type="molecule type" value="Genomic_DNA"/>
</dbReference>
<dbReference type="Proteomes" id="UP000191901">
    <property type="component" value="Chromosome"/>
</dbReference>
<keyword evidence="2" id="KW-1185">Reference proteome</keyword>
<organism evidence="1 2">
    <name type="scientific">Halomicronema hongdechloris C2206</name>
    <dbReference type="NCBI Taxonomy" id="1641165"/>
    <lineage>
        <taxon>Bacteria</taxon>
        <taxon>Bacillati</taxon>
        <taxon>Cyanobacteriota</taxon>
        <taxon>Cyanophyceae</taxon>
        <taxon>Nodosilineales</taxon>
        <taxon>Nodosilineaceae</taxon>
        <taxon>Halomicronema</taxon>
    </lineage>
</organism>
<evidence type="ECO:0000313" key="1">
    <source>
        <dbReference type="EMBL" id="ASC73242.1"/>
    </source>
</evidence>
<dbReference type="STRING" id="1641165.XM38_16710"/>